<dbReference type="AlphaFoldDB" id="A0A2I2MBS7"/>
<dbReference type="Proteomes" id="UP000490060">
    <property type="component" value="Unassembled WGS sequence"/>
</dbReference>
<sequence length="193" mass="22564">MNNYIERRNIKYKEQLEKIKIVYQENKNWDTVITTIIDADFDFDLNSCQAQEIFIGYIESIYNIKIKDADQLQKTTNITTKTLEELEAIILTSKYTKYYGAVELALENGATYPELLKIMPKEYGLPDQWNKKLSSNQYTTIIMVLSFSYLVNEPFGISMLPSIRDISEKIKAPYSALMDAYFFIKKIMINQIK</sequence>
<reference evidence="1 2" key="1">
    <citation type="submission" date="2017-11" db="EMBL/GenBank/DDBJ databases">
        <authorList>
            <person name="Duchaud E."/>
        </authorList>
    </citation>
    <scope>NUCLEOTIDE SEQUENCE [LARGE SCALE GENOMIC DNA]</scope>
    <source>
        <strain evidence="1 2">TNO010</strain>
    </source>
</reference>
<organism evidence="1 2">
    <name type="scientific">Tenacibaculum finnmarkense genomovar ulcerans</name>
    <dbReference type="NCBI Taxonomy" id="2781388"/>
    <lineage>
        <taxon>Bacteria</taxon>
        <taxon>Pseudomonadati</taxon>
        <taxon>Bacteroidota</taxon>
        <taxon>Flavobacteriia</taxon>
        <taxon>Flavobacteriales</taxon>
        <taxon>Flavobacteriaceae</taxon>
        <taxon>Tenacibaculum</taxon>
        <taxon>Tenacibaculum finnmarkense</taxon>
    </lineage>
</organism>
<gene>
    <name evidence="1" type="ORF">TNO010_60015</name>
</gene>
<accession>A0A2I2MBS7</accession>
<evidence type="ECO:0000313" key="2">
    <source>
        <dbReference type="Proteomes" id="UP000490060"/>
    </source>
</evidence>
<evidence type="ECO:0000313" key="1">
    <source>
        <dbReference type="EMBL" id="SOU89906.1"/>
    </source>
</evidence>
<dbReference type="EMBL" id="OENE01000052">
    <property type="protein sequence ID" value="SOU89906.1"/>
    <property type="molecule type" value="Genomic_DNA"/>
</dbReference>
<proteinExistence type="predicted"/>
<protein>
    <submittedName>
        <fullName evidence="1">Uncharacterized protein</fullName>
    </submittedName>
</protein>
<dbReference type="RefSeq" id="WP_172505963.1">
    <property type="nucleotide sequence ID" value="NZ_OENE01000052.1"/>
</dbReference>
<name>A0A2I2MBS7_9FLAO</name>